<feature type="domain" description="Magnesium transporter MgtE intracellular" evidence="1">
    <location>
        <begin position="113"/>
        <end position="165"/>
    </location>
</feature>
<protein>
    <recommendedName>
        <fullName evidence="1">Magnesium transporter MgtE intracellular domain-containing protein</fullName>
    </recommendedName>
</protein>
<dbReference type="STRING" id="1105367.CG50_11935"/>
<dbReference type="SUPFAM" id="SSF158791">
    <property type="entry name" value="MgtE N-terminal domain-like"/>
    <property type="match status" value="1"/>
</dbReference>
<evidence type="ECO:0000313" key="2">
    <source>
        <dbReference type="EMBL" id="KFI28907.1"/>
    </source>
</evidence>
<reference evidence="2 3" key="1">
    <citation type="submission" date="2014-03" db="EMBL/GenBank/DDBJ databases">
        <title>Genome of Paenirhodobacter enshiensis DW2-9.</title>
        <authorList>
            <person name="Wang D."/>
            <person name="Wang G."/>
        </authorList>
    </citation>
    <scope>NUCLEOTIDE SEQUENCE [LARGE SCALE GENOMIC DNA]</scope>
    <source>
        <strain evidence="2 3">DW2-9</strain>
    </source>
</reference>
<organism evidence="2 3">
    <name type="scientific">Paenirhodobacter enshiensis</name>
    <dbReference type="NCBI Taxonomy" id="1105367"/>
    <lineage>
        <taxon>Bacteria</taxon>
        <taxon>Pseudomonadati</taxon>
        <taxon>Pseudomonadota</taxon>
        <taxon>Alphaproteobacteria</taxon>
        <taxon>Rhodobacterales</taxon>
        <taxon>Rhodobacter group</taxon>
        <taxon>Paenirhodobacter</taxon>
    </lineage>
</organism>
<evidence type="ECO:0000259" key="1">
    <source>
        <dbReference type="Pfam" id="PF03448"/>
    </source>
</evidence>
<dbReference type="AlphaFoldDB" id="A0A086Y3Q7"/>
<dbReference type="Pfam" id="PF03448">
    <property type="entry name" value="MgtE_N"/>
    <property type="match status" value="1"/>
</dbReference>
<dbReference type="EMBL" id="JFZB01000005">
    <property type="protein sequence ID" value="KFI28907.1"/>
    <property type="molecule type" value="Genomic_DNA"/>
</dbReference>
<comment type="caution">
    <text evidence="2">The sequence shown here is derived from an EMBL/GenBank/DDBJ whole genome shotgun (WGS) entry which is preliminary data.</text>
</comment>
<accession>A0A086Y3Q7</accession>
<evidence type="ECO:0000313" key="3">
    <source>
        <dbReference type="Proteomes" id="UP000028824"/>
    </source>
</evidence>
<dbReference type="Proteomes" id="UP000028824">
    <property type="component" value="Unassembled WGS sequence"/>
</dbReference>
<dbReference type="RefSeq" id="WP_036635394.1">
    <property type="nucleotide sequence ID" value="NZ_CAXYYU010000001.1"/>
</dbReference>
<sequence>MTIRPRGRGILAALALVFVSAALMRIASLPGVAAGLASAADSARQCLSETDTAALLDTLRAREAKLEQREGALADRAQALGVAEKGMEERLAALRKAEDDLSKTVTFADTAADSDVARLVAIYENMKPREAAPLFETMAPDFAAGFLARMKPETAAAVMASLDPKFAYSVSVIFAGRNAGAPKN</sequence>
<keyword evidence="3" id="KW-1185">Reference proteome</keyword>
<gene>
    <name evidence="2" type="ORF">CG50_11935</name>
</gene>
<dbReference type="OrthoDB" id="9791432at2"/>
<name>A0A086Y3Q7_9RHOB</name>
<proteinExistence type="predicted"/>
<dbReference type="InterPro" id="IPR006668">
    <property type="entry name" value="Mg_transptr_MgtE_intracell_dom"/>
</dbReference>
<dbReference type="eggNOG" id="COG3334">
    <property type="taxonomic scope" value="Bacteria"/>
</dbReference>